<comment type="caution">
    <text evidence="1">The sequence shown here is derived from an EMBL/GenBank/DDBJ whole genome shotgun (WGS) entry which is preliminary data.</text>
</comment>
<protein>
    <submittedName>
        <fullName evidence="1">Gag-pol polyprotein</fullName>
    </submittedName>
</protein>
<dbReference type="Proteomes" id="UP000321947">
    <property type="component" value="Unassembled WGS sequence"/>
</dbReference>
<sequence>MDDHMTEDALEDAKKKKDWLCDDARLYLQIKNSIESEIIGLFFRVEQKAESITNYFMRLKKITVELALLLPFSSDVKVQQAQREKMAVMIFLNGLLTEFGMAKAVIPLLDDAFICVLRIENSPNGVSIPQSSSDLISKNNNLEHLERWMAMFRGRVMIIESQILQRLFVTIVASVTISADEYAKFQSYQDSLQATCSSAPVASTVALGNYRIFSRPLLLAPFPSITLVDGSTSSVLGSGTIHLTPSFSLSSDRVTKKIIDRGYESGGLYLFDHQVSQVVACPVIPSPFEVHCRLGHPSLFVLKKLYPEFRTQK</sequence>
<evidence type="ECO:0000313" key="2">
    <source>
        <dbReference type="Proteomes" id="UP000321947"/>
    </source>
</evidence>
<accession>A0A5D3CPG7</accession>
<name>A0A5D3CPG7_CUCMM</name>
<evidence type="ECO:0000313" key="1">
    <source>
        <dbReference type="EMBL" id="TYK12306.1"/>
    </source>
</evidence>
<dbReference type="EMBL" id="SSTD01010133">
    <property type="protein sequence ID" value="TYK12306.1"/>
    <property type="molecule type" value="Genomic_DNA"/>
</dbReference>
<gene>
    <name evidence="1" type="ORF">E5676_scaffold302G00720</name>
</gene>
<dbReference type="AlphaFoldDB" id="A0A5D3CPG7"/>
<proteinExistence type="predicted"/>
<organism evidence="1 2">
    <name type="scientific">Cucumis melo var. makuwa</name>
    <name type="common">Oriental melon</name>
    <dbReference type="NCBI Taxonomy" id="1194695"/>
    <lineage>
        <taxon>Eukaryota</taxon>
        <taxon>Viridiplantae</taxon>
        <taxon>Streptophyta</taxon>
        <taxon>Embryophyta</taxon>
        <taxon>Tracheophyta</taxon>
        <taxon>Spermatophyta</taxon>
        <taxon>Magnoliopsida</taxon>
        <taxon>eudicotyledons</taxon>
        <taxon>Gunneridae</taxon>
        <taxon>Pentapetalae</taxon>
        <taxon>rosids</taxon>
        <taxon>fabids</taxon>
        <taxon>Cucurbitales</taxon>
        <taxon>Cucurbitaceae</taxon>
        <taxon>Benincaseae</taxon>
        <taxon>Cucumis</taxon>
    </lineage>
</organism>
<reference evidence="1 2" key="1">
    <citation type="submission" date="2019-08" db="EMBL/GenBank/DDBJ databases">
        <title>Draft genome sequences of two oriental melons (Cucumis melo L. var makuwa).</title>
        <authorList>
            <person name="Kwon S.-Y."/>
        </authorList>
    </citation>
    <scope>NUCLEOTIDE SEQUENCE [LARGE SCALE GENOMIC DNA]</scope>
    <source>
        <strain evidence="2">cv. Chang Bougi</strain>
        <tissue evidence="1">Leaf</tissue>
    </source>
</reference>